<protein>
    <submittedName>
        <fullName evidence="2">DUF4843 domain-containing protein</fullName>
    </submittedName>
</protein>
<dbReference type="AlphaFoldDB" id="A0A8J6Q7J8"/>
<dbReference type="PROSITE" id="PS51257">
    <property type="entry name" value="PROKAR_LIPOPROTEIN"/>
    <property type="match status" value="1"/>
</dbReference>
<accession>A0A8J6Q7J8</accession>
<feature type="chain" id="PRO_5035148302" evidence="1">
    <location>
        <begin position="23"/>
        <end position="258"/>
    </location>
</feature>
<dbReference type="RefSeq" id="WP_188216529.1">
    <property type="nucleotide sequence ID" value="NZ_BAABGH010000007.1"/>
</dbReference>
<evidence type="ECO:0000256" key="1">
    <source>
        <dbReference type="SAM" id="SignalP"/>
    </source>
</evidence>
<proteinExistence type="predicted"/>
<evidence type="ECO:0000313" key="3">
    <source>
        <dbReference type="Proteomes" id="UP000602057"/>
    </source>
</evidence>
<keyword evidence="1" id="KW-0732">Signal</keyword>
<gene>
    <name evidence="2" type="ORF">ICJ84_11335</name>
</gene>
<dbReference type="Proteomes" id="UP000602057">
    <property type="component" value="Unassembled WGS sequence"/>
</dbReference>
<organism evidence="2 3">
    <name type="scientific">Aestuariibaculum suncheonense</name>
    <dbReference type="NCBI Taxonomy" id="1028745"/>
    <lineage>
        <taxon>Bacteria</taxon>
        <taxon>Pseudomonadati</taxon>
        <taxon>Bacteroidota</taxon>
        <taxon>Flavobacteriia</taxon>
        <taxon>Flavobacteriales</taxon>
        <taxon>Flavobacteriaceae</taxon>
    </lineage>
</organism>
<dbReference type="InterPro" id="IPR032299">
    <property type="entry name" value="DUF4843"/>
</dbReference>
<dbReference type="Pfam" id="PF16132">
    <property type="entry name" value="DUF4843"/>
    <property type="match status" value="1"/>
</dbReference>
<sequence>MKKYIKSVMLFCTVALAVVSCAKEELPLFNGNDVVYFEWAKEGTPGNRFQTIDSIGVSFAFDLPTITEKVINIPVKLQGYPVSKDRQVNFNILESSTGVEGKHFTIPQSVFVPADSVRAILPVTLLRTTDLKDVSVSLKVQLQSNDFFDVNLLSTKEASNADRLLSYNEFEITLSDMLVEPALWSRFMIYYLGDFSAKKLYLFAEVNGIPVPNFDEGADLNAFFAQVKVLKNYLIDQKAAGTPVLEEDGSEMVLGRFA</sequence>
<evidence type="ECO:0000313" key="2">
    <source>
        <dbReference type="EMBL" id="MBD0836033.1"/>
    </source>
</evidence>
<keyword evidence="3" id="KW-1185">Reference proteome</keyword>
<dbReference type="EMBL" id="JACVXC010000004">
    <property type="protein sequence ID" value="MBD0836033.1"/>
    <property type="molecule type" value="Genomic_DNA"/>
</dbReference>
<comment type="caution">
    <text evidence="2">The sequence shown here is derived from an EMBL/GenBank/DDBJ whole genome shotgun (WGS) entry which is preliminary data.</text>
</comment>
<feature type="signal peptide" evidence="1">
    <location>
        <begin position="1"/>
        <end position="22"/>
    </location>
</feature>
<reference evidence="2" key="1">
    <citation type="journal article" date="2013" name="Int. J. Syst. Evol. Microbiol.">
        <title>Aestuariibaculum suncheonense gen. nov., sp. nov., a marine bacterium of the family Flavobacteriaceae isolated from a tidal flat and emended descriptions of the genera Gaetbulibacter and Tamlana.</title>
        <authorList>
            <person name="Jeong S.H."/>
            <person name="Park M.S."/>
            <person name="Jin H.M."/>
            <person name="Lee K."/>
            <person name="Park W."/>
            <person name="Jeon C.O."/>
        </authorList>
    </citation>
    <scope>NUCLEOTIDE SEQUENCE</scope>
    <source>
        <strain evidence="2">SC17</strain>
    </source>
</reference>
<reference evidence="2" key="2">
    <citation type="submission" date="2020-09" db="EMBL/GenBank/DDBJ databases">
        <authorList>
            <person name="Wu Z."/>
        </authorList>
    </citation>
    <scope>NUCLEOTIDE SEQUENCE</scope>
    <source>
        <strain evidence="2">SC17</strain>
    </source>
</reference>
<name>A0A8J6Q7J8_9FLAO</name>